<dbReference type="SMART" id="SM00020">
    <property type="entry name" value="Tryp_SPc"/>
    <property type="match status" value="1"/>
</dbReference>
<dbReference type="GO" id="GO:0006508">
    <property type="term" value="P:proteolysis"/>
    <property type="evidence" value="ECO:0007669"/>
    <property type="project" value="UniProtKB-KW"/>
</dbReference>
<feature type="chain" id="PRO_5043406765" description="Peptidase S1 domain-containing protein" evidence="6">
    <location>
        <begin position="19"/>
        <end position="260"/>
    </location>
</feature>
<dbReference type="CDD" id="cd00190">
    <property type="entry name" value="Tryp_SPc"/>
    <property type="match status" value="1"/>
</dbReference>
<evidence type="ECO:0000256" key="3">
    <source>
        <dbReference type="ARBA" id="ARBA00022825"/>
    </source>
</evidence>
<evidence type="ECO:0000259" key="7">
    <source>
        <dbReference type="PROSITE" id="PS50240"/>
    </source>
</evidence>
<keyword evidence="9" id="KW-1185">Reference proteome</keyword>
<organism evidence="8 9">
    <name type="scientific">Exocentrus adspersus</name>
    <dbReference type="NCBI Taxonomy" id="1586481"/>
    <lineage>
        <taxon>Eukaryota</taxon>
        <taxon>Metazoa</taxon>
        <taxon>Ecdysozoa</taxon>
        <taxon>Arthropoda</taxon>
        <taxon>Hexapoda</taxon>
        <taxon>Insecta</taxon>
        <taxon>Pterygota</taxon>
        <taxon>Neoptera</taxon>
        <taxon>Endopterygota</taxon>
        <taxon>Coleoptera</taxon>
        <taxon>Polyphaga</taxon>
        <taxon>Cucujiformia</taxon>
        <taxon>Chrysomeloidea</taxon>
        <taxon>Cerambycidae</taxon>
        <taxon>Lamiinae</taxon>
        <taxon>Acanthocinini</taxon>
        <taxon>Exocentrus</taxon>
    </lineage>
</organism>
<dbReference type="InterPro" id="IPR043504">
    <property type="entry name" value="Peptidase_S1_PA_chymotrypsin"/>
</dbReference>
<protein>
    <recommendedName>
        <fullName evidence="7">Peptidase S1 domain-containing protein</fullName>
    </recommendedName>
</protein>
<sequence>MGLRILFMCLAIAALGKAHKIPSVGIENGKEAKPHSRPYQVGLSIPVSNGKRLCGGSLISEQIVLTAANCLKGRTDPVEIILGAHNITNPDEDGQVRINSSSIKIHPDWVQGRPINDIALIKLPEPVELGDFIQTIKLSQDNSTNYEGQDAVISGWGWFSDYFRENSAVLMETTLTIKSNFACEVNYLGNIDDNNICVTGDYGKTACVGDNGSPLVIDDTQVGIFSRKSVLRCDENWPMAYVRVAGFLDWIDSNSDSSIV</sequence>
<dbReference type="AlphaFoldDB" id="A0AAV8VE04"/>
<dbReference type="FunFam" id="2.40.10.10:FF:000060">
    <property type="entry name" value="Acrosin"/>
    <property type="match status" value="1"/>
</dbReference>
<feature type="signal peptide" evidence="6">
    <location>
        <begin position="1"/>
        <end position="18"/>
    </location>
</feature>
<keyword evidence="3" id="KW-0720">Serine protease</keyword>
<comment type="similarity">
    <text evidence="5">Belongs to the peptidase S1 family. CLIP subfamily.</text>
</comment>
<dbReference type="Proteomes" id="UP001159042">
    <property type="component" value="Unassembled WGS sequence"/>
</dbReference>
<dbReference type="EMBL" id="JANEYG010000121">
    <property type="protein sequence ID" value="KAJ8912541.1"/>
    <property type="molecule type" value="Genomic_DNA"/>
</dbReference>
<keyword evidence="6" id="KW-0732">Signal</keyword>
<keyword evidence="4" id="KW-1015">Disulfide bond</keyword>
<keyword evidence="2" id="KW-0378">Hydrolase</keyword>
<evidence type="ECO:0000256" key="5">
    <source>
        <dbReference type="ARBA" id="ARBA00024195"/>
    </source>
</evidence>
<dbReference type="PROSITE" id="PS50240">
    <property type="entry name" value="TRYPSIN_DOM"/>
    <property type="match status" value="1"/>
</dbReference>
<keyword evidence="1" id="KW-0645">Protease</keyword>
<evidence type="ECO:0000256" key="1">
    <source>
        <dbReference type="ARBA" id="ARBA00022670"/>
    </source>
</evidence>
<dbReference type="GO" id="GO:0004252">
    <property type="term" value="F:serine-type endopeptidase activity"/>
    <property type="evidence" value="ECO:0007669"/>
    <property type="project" value="InterPro"/>
</dbReference>
<name>A0AAV8VE04_9CUCU</name>
<dbReference type="PANTHER" id="PTHR24256">
    <property type="entry name" value="TRYPTASE-RELATED"/>
    <property type="match status" value="1"/>
</dbReference>
<comment type="caution">
    <text evidence="8">The sequence shown here is derived from an EMBL/GenBank/DDBJ whole genome shotgun (WGS) entry which is preliminary data.</text>
</comment>
<feature type="domain" description="Peptidase S1" evidence="7">
    <location>
        <begin position="26"/>
        <end position="256"/>
    </location>
</feature>
<dbReference type="InterPro" id="IPR001254">
    <property type="entry name" value="Trypsin_dom"/>
</dbReference>
<evidence type="ECO:0000256" key="4">
    <source>
        <dbReference type="ARBA" id="ARBA00023157"/>
    </source>
</evidence>
<gene>
    <name evidence="8" type="ORF">NQ315_006612</name>
</gene>
<evidence type="ECO:0000313" key="8">
    <source>
        <dbReference type="EMBL" id="KAJ8912541.1"/>
    </source>
</evidence>
<dbReference type="Gene3D" id="2.40.10.10">
    <property type="entry name" value="Trypsin-like serine proteases"/>
    <property type="match status" value="1"/>
</dbReference>
<accession>A0AAV8VE04</accession>
<proteinExistence type="inferred from homology"/>
<dbReference type="InterPro" id="IPR009003">
    <property type="entry name" value="Peptidase_S1_PA"/>
</dbReference>
<dbReference type="SUPFAM" id="SSF50494">
    <property type="entry name" value="Trypsin-like serine proteases"/>
    <property type="match status" value="1"/>
</dbReference>
<dbReference type="Pfam" id="PF00089">
    <property type="entry name" value="Trypsin"/>
    <property type="match status" value="1"/>
</dbReference>
<evidence type="ECO:0000313" key="9">
    <source>
        <dbReference type="Proteomes" id="UP001159042"/>
    </source>
</evidence>
<reference evidence="8 9" key="1">
    <citation type="journal article" date="2023" name="Insect Mol. Biol.">
        <title>Genome sequencing provides insights into the evolution of gene families encoding plant cell wall-degrading enzymes in longhorned beetles.</title>
        <authorList>
            <person name="Shin N.R."/>
            <person name="Okamura Y."/>
            <person name="Kirsch R."/>
            <person name="Pauchet Y."/>
        </authorList>
    </citation>
    <scope>NUCLEOTIDE SEQUENCE [LARGE SCALE GENOMIC DNA]</scope>
    <source>
        <strain evidence="8">EAD_L_NR</strain>
    </source>
</reference>
<dbReference type="InterPro" id="IPR001314">
    <property type="entry name" value="Peptidase_S1A"/>
</dbReference>
<evidence type="ECO:0000256" key="6">
    <source>
        <dbReference type="SAM" id="SignalP"/>
    </source>
</evidence>
<dbReference type="PRINTS" id="PR00722">
    <property type="entry name" value="CHYMOTRYPSIN"/>
</dbReference>
<dbReference type="InterPro" id="IPR051487">
    <property type="entry name" value="Ser/Thr_Proteases_Immune/Dev"/>
</dbReference>
<evidence type="ECO:0000256" key="2">
    <source>
        <dbReference type="ARBA" id="ARBA00022801"/>
    </source>
</evidence>